<sequence>MLESATALLTFSIVQGPRVPRHFACNTRMLLSKMREHRGALKAALRHFPFCMNDGLLADLRAPRCFSFCL</sequence>
<reference evidence="2" key="1">
    <citation type="submission" date="2016-06" db="EMBL/GenBank/DDBJ databases">
        <title>Parallel loss of symbiosis genes in relatives of nitrogen-fixing non-legume Parasponia.</title>
        <authorList>
            <person name="Van Velzen R."/>
            <person name="Holmer R."/>
            <person name="Bu F."/>
            <person name="Rutten L."/>
            <person name="Van Zeijl A."/>
            <person name="Liu W."/>
            <person name="Santuari L."/>
            <person name="Cao Q."/>
            <person name="Sharma T."/>
            <person name="Shen D."/>
            <person name="Roswanjaya Y."/>
            <person name="Wardhani T."/>
            <person name="Kalhor M.S."/>
            <person name="Jansen J."/>
            <person name="Van den Hoogen J."/>
            <person name="Gungor B."/>
            <person name="Hartog M."/>
            <person name="Hontelez J."/>
            <person name="Verver J."/>
            <person name="Yang W.-C."/>
            <person name="Schijlen E."/>
            <person name="Repin R."/>
            <person name="Schilthuizen M."/>
            <person name="Schranz E."/>
            <person name="Heidstra R."/>
            <person name="Miyata K."/>
            <person name="Fedorova E."/>
            <person name="Kohlen W."/>
            <person name="Bisseling T."/>
            <person name="Smit S."/>
            <person name="Geurts R."/>
        </authorList>
    </citation>
    <scope>NUCLEOTIDE SEQUENCE [LARGE SCALE GENOMIC DNA]</scope>
    <source>
        <strain evidence="2">cv. WU1-14</strain>
    </source>
</reference>
<dbReference type="EMBL" id="JXTB01000543">
    <property type="protein sequence ID" value="PON37086.1"/>
    <property type="molecule type" value="Genomic_DNA"/>
</dbReference>
<evidence type="ECO:0000313" key="1">
    <source>
        <dbReference type="EMBL" id="PON37086.1"/>
    </source>
</evidence>
<keyword evidence="2" id="KW-1185">Reference proteome</keyword>
<evidence type="ECO:0000313" key="2">
    <source>
        <dbReference type="Proteomes" id="UP000237105"/>
    </source>
</evidence>
<comment type="caution">
    <text evidence="1">The sequence shown here is derived from an EMBL/GenBank/DDBJ whole genome shotgun (WGS) entry which is preliminary data.</text>
</comment>
<organism evidence="1 2">
    <name type="scientific">Parasponia andersonii</name>
    <name type="common">Sponia andersonii</name>
    <dbReference type="NCBI Taxonomy" id="3476"/>
    <lineage>
        <taxon>Eukaryota</taxon>
        <taxon>Viridiplantae</taxon>
        <taxon>Streptophyta</taxon>
        <taxon>Embryophyta</taxon>
        <taxon>Tracheophyta</taxon>
        <taxon>Spermatophyta</taxon>
        <taxon>Magnoliopsida</taxon>
        <taxon>eudicotyledons</taxon>
        <taxon>Gunneridae</taxon>
        <taxon>Pentapetalae</taxon>
        <taxon>rosids</taxon>
        <taxon>fabids</taxon>
        <taxon>Rosales</taxon>
        <taxon>Cannabaceae</taxon>
        <taxon>Parasponia</taxon>
    </lineage>
</organism>
<accession>A0A2P5AKK9</accession>
<name>A0A2P5AKK9_PARAD</name>
<proteinExistence type="predicted"/>
<dbReference type="AlphaFoldDB" id="A0A2P5AKK9"/>
<gene>
    <name evidence="1" type="ORF">PanWU01x14_323250</name>
</gene>
<protein>
    <submittedName>
        <fullName evidence="1">Uncharacterized protein</fullName>
    </submittedName>
</protein>
<dbReference type="Proteomes" id="UP000237105">
    <property type="component" value="Unassembled WGS sequence"/>
</dbReference>